<accession>A0A397V7P1</accession>
<reference evidence="1 2" key="1">
    <citation type="submission" date="2018-06" db="EMBL/GenBank/DDBJ databases">
        <title>Comparative genomics reveals the genomic features of Rhizophagus irregularis, R. cerebriforme, R. diaphanum and Gigaspora rosea, and their symbiotic lifestyle signature.</title>
        <authorList>
            <person name="Morin E."/>
            <person name="San Clemente H."/>
            <person name="Chen E.C.H."/>
            <person name="De La Providencia I."/>
            <person name="Hainaut M."/>
            <person name="Kuo A."/>
            <person name="Kohler A."/>
            <person name="Murat C."/>
            <person name="Tang N."/>
            <person name="Roy S."/>
            <person name="Loubradou J."/>
            <person name="Henrissat B."/>
            <person name="Grigoriev I.V."/>
            <person name="Corradi N."/>
            <person name="Roux C."/>
            <person name="Martin F.M."/>
        </authorList>
    </citation>
    <scope>NUCLEOTIDE SEQUENCE [LARGE SCALE GENOMIC DNA]</scope>
    <source>
        <strain evidence="1 2">DAOM 194757</strain>
    </source>
</reference>
<dbReference type="EMBL" id="QKWP01000537">
    <property type="protein sequence ID" value="RIB18465.1"/>
    <property type="molecule type" value="Genomic_DNA"/>
</dbReference>
<organism evidence="1 2">
    <name type="scientific">Gigaspora rosea</name>
    <dbReference type="NCBI Taxonomy" id="44941"/>
    <lineage>
        <taxon>Eukaryota</taxon>
        <taxon>Fungi</taxon>
        <taxon>Fungi incertae sedis</taxon>
        <taxon>Mucoromycota</taxon>
        <taxon>Glomeromycotina</taxon>
        <taxon>Glomeromycetes</taxon>
        <taxon>Diversisporales</taxon>
        <taxon>Gigasporaceae</taxon>
        <taxon>Gigaspora</taxon>
    </lineage>
</organism>
<sequence length="283" mass="32991">MLIRALTLKQGKELQEQIDKNFDGPLDDEQIPAALNIILEALKYIITKGEKEKDYFEWSDIETEIKKAEYKIVSEMKSEEFNQGKEKKVEDVYIELREIVDSKVQPATNLKIELQTLPTRPKAKVITRPLMREILKGGIMLEDPLIKYSRLCLQFMDEKVNEFRGIIKKKEYKGRQYEIVSKKGIEIDEDENDTSFDSMVLLKEVATKCDTLIQELVTREKKLVLEPSDLQGNGEEYKKRRIVVSNNRKYQDSNKKFDDLLKSKSEAQDIGYTNKQRLSICLL</sequence>
<dbReference type="Proteomes" id="UP000266673">
    <property type="component" value="Unassembled WGS sequence"/>
</dbReference>
<keyword evidence="2" id="KW-1185">Reference proteome</keyword>
<evidence type="ECO:0000313" key="2">
    <source>
        <dbReference type="Proteomes" id="UP000266673"/>
    </source>
</evidence>
<name>A0A397V7P1_9GLOM</name>
<protein>
    <submittedName>
        <fullName evidence="1">Uncharacterized protein</fullName>
    </submittedName>
</protein>
<proteinExistence type="predicted"/>
<gene>
    <name evidence="1" type="ORF">C2G38_2184513</name>
</gene>
<dbReference type="AlphaFoldDB" id="A0A397V7P1"/>
<evidence type="ECO:0000313" key="1">
    <source>
        <dbReference type="EMBL" id="RIB18465.1"/>
    </source>
</evidence>
<comment type="caution">
    <text evidence="1">The sequence shown here is derived from an EMBL/GenBank/DDBJ whole genome shotgun (WGS) entry which is preliminary data.</text>
</comment>